<keyword evidence="3" id="KW-1185">Reference proteome</keyword>
<protein>
    <submittedName>
        <fullName evidence="2">Uncharacterized protein</fullName>
    </submittedName>
</protein>
<evidence type="ECO:0000313" key="2">
    <source>
        <dbReference type="EMBL" id="AXQ64799.1"/>
    </source>
</evidence>
<reference evidence="2 3" key="1">
    <citation type="submission" date="2018-07" db="EMBL/GenBank/DDBJ databases">
        <authorList>
            <person name="Washington J.M."/>
            <person name="Garlena R.A."/>
            <person name="Russell D.A."/>
            <person name="Pope W.H."/>
            <person name="Jacobs-Sera D."/>
            <person name="Hatfull G.F."/>
        </authorList>
    </citation>
    <scope>NUCLEOTIDE SEQUENCE [LARGE SCALE GENOMIC DNA]</scope>
</reference>
<dbReference type="GeneID" id="54999337"/>
<evidence type="ECO:0000256" key="1">
    <source>
        <dbReference type="SAM" id="Phobius"/>
    </source>
</evidence>
<feature type="transmembrane region" description="Helical" evidence="1">
    <location>
        <begin position="23"/>
        <end position="44"/>
    </location>
</feature>
<dbReference type="Proteomes" id="UP000264531">
    <property type="component" value="Segment"/>
</dbReference>
<keyword evidence="1" id="KW-0812">Transmembrane</keyword>
<name>A0A385E247_9CAUD</name>
<accession>A0A385E247</accession>
<evidence type="ECO:0000313" key="3">
    <source>
        <dbReference type="Proteomes" id="UP000264531"/>
    </source>
</evidence>
<dbReference type="EMBL" id="MH651185">
    <property type="protein sequence ID" value="AXQ64799.1"/>
    <property type="molecule type" value="Genomic_DNA"/>
</dbReference>
<gene>
    <name evidence="2" type="primary">94</name>
    <name evidence="2" type="ORF">SEA_PHISTORY_94</name>
</gene>
<dbReference type="RefSeq" id="YP_009808435.1">
    <property type="nucleotide sequence ID" value="NC_048040.1"/>
</dbReference>
<keyword evidence="1" id="KW-1133">Transmembrane helix</keyword>
<dbReference type="KEGG" id="vg:54999337"/>
<sequence>MTDKTTDGPSRLHRYGQILGSDVMFGVFCMALSGWVLFIAIDLVRGEWVEAISGVGTAGIFAMLMIANRALAELYPIMDGLNRALAELYPIMDGLNRAIDRVKARKQGLQDGTGKSA</sequence>
<keyword evidence="1" id="KW-0472">Membrane</keyword>
<organism evidence="2 3">
    <name type="scientific">Gordonia phage Phistory</name>
    <dbReference type="NCBI Taxonomy" id="2301694"/>
    <lineage>
        <taxon>Viruses</taxon>
        <taxon>Duplodnaviria</taxon>
        <taxon>Heunggongvirae</taxon>
        <taxon>Uroviricota</taxon>
        <taxon>Caudoviricetes</taxon>
        <taxon>Langleyhallvirinae</taxon>
        <taxon>Phistoryvirus</taxon>
        <taxon>Phistoryvirus phistory</taxon>
    </lineage>
</organism>
<proteinExistence type="predicted"/>
<feature type="transmembrane region" description="Helical" evidence="1">
    <location>
        <begin position="51"/>
        <end position="71"/>
    </location>
</feature>